<dbReference type="FunFam" id="1.20.1280.70:FF:000001">
    <property type="entry name" value="Exodeoxyribonuclease I"/>
    <property type="match status" value="1"/>
</dbReference>
<dbReference type="EMBL" id="LR217713">
    <property type="protein sequence ID" value="VFP81715.1"/>
    <property type="molecule type" value="Genomic_DNA"/>
</dbReference>
<keyword evidence="6 14" id="KW-0227">DNA damage</keyword>
<proteinExistence type="predicted"/>
<dbReference type="PROSITE" id="PS51784">
    <property type="entry name" value="EXOI_SH3"/>
    <property type="match status" value="1"/>
</dbReference>
<evidence type="ECO:0000256" key="5">
    <source>
        <dbReference type="ARBA" id="ARBA00022723"/>
    </source>
</evidence>
<dbReference type="SMART" id="SM00479">
    <property type="entry name" value="EXOIII"/>
    <property type="match status" value="1"/>
</dbReference>
<organism evidence="19 20">
    <name type="scientific">Candidatus Erwinia haradaeae</name>
    <dbReference type="NCBI Taxonomy" id="1922217"/>
    <lineage>
        <taxon>Bacteria</taxon>
        <taxon>Pseudomonadati</taxon>
        <taxon>Pseudomonadota</taxon>
        <taxon>Gammaproteobacteria</taxon>
        <taxon>Enterobacterales</taxon>
        <taxon>Erwiniaceae</taxon>
        <taxon>Erwinia</taxon>
    </lineage>
</organism>
<keyword evidence="10" id="KW-0238">DNA-binding</keyword>
<sequence>MQPTLLFYDYETFGTNPLLDRPAQFASVRTDINFNPVGDPKVIYCQPALDYLPQAESVLITGITPQIACKRGINESQFAKQIYKIFNIPNTCVMGYNNVCFDDEISRNLFYRNFCDPYSWSWKNKNSRWDLLNVIRACYALRPEGIQWPLDLDGLPSLRLEELTQENGIAHHHAHDAIDDVYATIELAKLIKKKQPRLYHFLYHYRNKAQLNTLINIREIQILVYVSNTFGKKRKYTSLISPLGWHPKKQNTLIVCDLSKNIAPLFEKNANTLRDELYSCHKNYDKSSTIPLKLVHLNRCPVIAPAHTLRDLDTKRININIQDCLNNFKKLEQHPQISKKIIELYSEEPPILQLEDVDAQLYNGFFNQKDQSSIKIIRNTNPETLSSLRLSFHDERLSKLLFRFRARNFPKTLNSIEKKIWLEQRRSTLTQKYFNQYIEQIHTLLDLNKLNQNKTKILGDLLSYAKELQLHTHLDGY</sequence>
<dbReference type="PIRSF" id="PIRSF000977">
    <property type="entry name" value="Exodeoxyribonuclease_I"/>
    <property type="match status" value="1"/>
</dbReference>
<evidence type="ECO:0000256" key="15">
    <source>
        <dbReference type="PIRSR" id="PIRSR000977-1"/>
    </source>
</evidence>
<dbReference type="Pfam" id="PF08411">
    <property type="entry name" value="ExoI_SH3"/>
    <property type="match status" value="1"/>
</dbReference>
<dbReference type="InterPro" id="IPR023607">
    <property type="entry name" value="Exodeoxyribonuclease_I"/>
</dbReference>
<dbReference type="InterPro" id="IPR013520">
    <property type="entry name" value="Ribonucl_H"/>
</dbReference>
<keyword evidence="7 14" id="KW-0378">Hydrolase</keyword>
<dbReference type="Gene3D" id="3.30.420.10">
    <property type="entry name" value="Ribonuclease H-like superfamily/Ribonuclease H"/>
    <property type="match status" value="1"/>
</dbReference>
<dbReference type="NCBIfam" id="NF008746">
    <property type="entry name" value="PRK11779.1"/>
    <property type="match status" value="1"/>
</dbReference>
<evidence type="ECO:0000256" key="8">
    <source>
        <dbReference type="ARBA" id="ARBA00022839"/>
    </source>
</evidence>
<dbReference type="InterPro" id="IPR013620">
    <property type="entry name" value="Exonuc_1_SH3"/>
</dbReference>
<feature type="domain" description="ExoI C-terminal" evidence="18">
    <location>
        <begin position="353"/>
        <end position="469"/>
    </location>
</feature>
<gene>
    <name evidence="19" type="primary">sbcB</name>
    <name evidence="19" type="ORF">ERCICURV3402_040</name>
</gene>
<evidence type="ECO:0000256" key="13">
    <source>
        <dbReference type="ARBA" id="ARBA00046792"/>
    </source>
</evidence>
<keyword evidence="9 16" id="KW-0460">Magnesium</keyword>
<dbReference type="InterPro" id="IPR038649">
    <property type="entry name" value="EXOI_SH3_sf"/>
</dbReference>
<feature type="domain" description="ExoI SH3-like" evidence="17">
    <location>
        <begin position="196"/>
        <end position="349"/>
    </location>
</feature>
<comment type="catalytic activity">
    <reaction evidence="1 14">
        <text>Exonucleolytic cleavage in the 3'- to 5'-direction to yield nucleoside 5'-phosphates.</text>
        <dbReference type="EC" id="3.1.11.1"/>
    </reaction>
</comment>
<dbReference type="InterPro" id="IPR034747">
    <property type="entry name" value="EXOI_SH3"/>
</dbReference>
<dbReference type="RefSeq" id="WP_232037507.1">
    <property type="nucleotide sequence ID" value="NZ_LR217713.1"/>
</dbReference>
<keyword evidence="4 14" id="KW-0540">Nuclease</keyword>
<dbReference type="GO" id="GO:0006281">
    <property type="term" value="P:DNA repair"/>
    <property type="evidence" value="ECO:0007669"/>
    <property type="project" value="UniProtKB-KW"/>
</dbReference>
<evidence type="ECO:0000256" key="6">
    <source>
        <dbReference type="ARBA" id="ARBA00022763"/>
    </source>
</evidence>
<dbReference type="Gene3D" id="1.20.1280.70">
    <property type="entry name" value="Exonuclease ExoI, domain 3"/>
    <property type="match status" value="1"/>
</dbReference>
<dbReference type="EC" id="3.1.11.1" evidence="2 14"/>
<comment type="cofactor">
    <cofactor evidence="16">
        <name>Mg(2+)</name>
        <dbReference type="ChEBI" id="CHEBI:18420"/>
    </cofactor>
    <text evidence="16">Binds 2 Mg(2+) ions per monomer.</text>
</comment>
<feature type="binding site" evidence="15">
    <location>
        <position position="159"/>
    </location>
    <ligand>
        <name>substrate</name>
    </ligand>
</feature>
<evidence type="ECO:0000256" key="4">
    <source>
        <dbReference type="ARBA" id="ARBA00022722"/>
    </source>
</evidence>
<dbReference type="CDD" id="cd06138">
    <property type="entry name" value="ExoI_N"/>
    <property type="match status" value="1"/>
</dbReference>
<reference evidence="19 20" key="1">
    <citation type="submission" date="2019-02" db="EMBL/GenBank/DDBJ databases">
        <authorList>
            <person name="Manzano-Marin A."/>
            <person name="Manzano-Marin A."/>
        </authorList>
    </citation>
    <scope>NUCLEOTIDE SEQUENCE [LARGE SCALE GENOMIC DNA]</scope>
    <source>
        <strain evidence="19 20">ErCicurvipes</strain>
    </source>
</reference>
<dbReference type="GO" id="GO:0003677">
    <property type="term" value="F:DNA binding"/>
    <property type="evidence" value="ECO:0007669"/>
    <property type="project" value="UniProtKB-KW"/>
</dbReference>
<dbReference type="Pfam" id="PF26016">
    <property type="entry name" value="ExoI_C"/>
    <property type="match status" value="1"/>
</dbReference>
<keyword evidence="11 14" id="KW-0234">DNA repair</keyword>
<evidence type="ECO:0000256" key="2">
    <source>
        <dbReference type="ARBA" id="ARBA00012108"/>
    </source>
</evidence>
<evidence type="ECO:0000256" key="16">
    <source>
        <dbReference type="PIRSR" id="PIRSR000977-2"/>
    </source>
</evidence>
<evidence type="ECO:0000256" key="7">
    <source>
        <dbReference type="ARBA" id="ARBA00022801"/>
    </source>
</evidence>
<evidence type="ECO:0000256" key="9">
    <source>
        <dbReference type="ARBA" id="ARBA00022842"/>
    </source>
</evidence>
<evidence type="ECO:0000256" key="3">
    <source>
        <dbReference type="ARBA" id="ARBA00019900"/>
    </source>
</evidence>
<dbReference type="FunFam" id="3.30.420.10:FF:000033">
    <property type="entry name" value="Exodeoxyribonuclease I"/>
    <property type="match status" value="1"/>
</dbReference>
<dbReference type="Proteomes" id="UP000294441">
    <property type="component" value="Chromosome 1"/>
</dbReference>
<comment type="subunit">
    <text evidence="13">Monomer. Interacts with ssb (via C-terminus); this interaction stimulates the exonuclease activity by recruiting the enzyme to its substrate.</text>
</comment>
<feature type="binding site" evidence="16">
    <location>
        <position position="180"/>
    </location>
    <ligand>
        <name>Mg(2+)</name>
        <dbReference type="ChEBI" id="CHEBI:18420"/>
        <label>2</label>
    </ligand>
</feature>
<feature type="binding site" evidence="16">
    <location>
        <position position="11"/>
    </location>
    <ligand>
        <name>Mg(2+)</name>
        <dbReference type="ChEBI" id="CHEBI:18420"/>
        <label>2</label>
    </ligand>
</feature>
<evidence type="ECO:0000256" key="10">
    <source>
        <dbReference type="ARBA" id="ARBA00023125"/>
    </source>
</evidence>
<dbReference type="GeneID" id="66304319"/>
<dbReference type="Pfam" id="PF00929">
    <property type="entry name" value="RNase_T"/>
    <property type="match status" value="1"/>
</dbReference>
<dbReference type="AlphaFoldDB" id="A0A451D7I2"/>
<dbReference type="SUPFAM" id="SSF53098">
    <property type="entry name" value="Ribonuclease H-like"/>
    <property type="match status" value="1"/>
</dbReference>
<evidence type="ECO:0000259" key="18">
    <source>
        <dbReference type="PROSITE" id="PS51785"/>
    </source>
</evidence>
<dbReference type="GO" id="GO:0008310">
    <property type="term" value="F:single-stranded DNA 3'-5' DNA exonuclease activity"/>
    <property type="evidence" value="ECO:0007669"/>
    <property type="project" value="UniProtKB-EC"/>
</dbReference>
<feature type="binding site" evidence="16">
    <location>
        <position position="9"/>
    </location>
    <ligand>
        <name>Mg(2+)</name>
        <dbReference type="ChEBI" id="CHEBI:18420"/>
        <label>1</label>
    </ligand>
</feature>
<evidence type="ECO:0000256" key="12">
    <source>
        <dbReference type="ARBA" id="ARBA00046035"/>
    </source>
</evidence>
<dbReference type="InterPro" id="IPR058561">
    <property type="entry name" value="Exonuc_1_C"/>
</dbReference>
<accession>A0A451D7I2</accession>
<dbReference type="PROSITE" id="PS51785">
    <property type="entry name" value="EXOI_C"/>
    <property type="match status" value="1"/>
</dbReference>
<dbReference type="InterPro" id="IPR012337">
    <property type="entry name" value="RNaseH-like_sf"/>
</dbReference>
<dbReference type="Gene3D" id="3.30.1520.20">
    <property type="entry name" value="Exonuclease ExoI, domain 2"/>
    <property type="match status" value="1"/>
</dbReference>
<evidence type="ECO:0000313" key="19">
    <source>
        <dbReference type="EMBL" id="VFP81715.1"/>
    </source>
</evidence>
<evidence type="ECO:0000256" key="1">
    <source>
        <dbReference type="ARBA" id="ARBA00000563"/>
    </source>
</evidence>
<feature type="binding site" evidence="15">
    <location>
        <position position="11"/>
    </location>
    <ligand>
        <name>substrate</name>
    </ligand>
</feature>
<protein>
    <recommendedName>
        <fullName evidence="3 14">Exodeoxyribonuclease I</fullName>
        <ecNumber evidence="2 14">3.1.11.1</ecNumber>
    </recommendedName>
</protein>
<keyword evidence="8 14" id="KW-0269">Exonuclease</keyword>
<dbReference type="Gene3D" id="1.10.287.1240">
    <property type="match status" value="1"/>
</dbReference>
<evidence type="ECO:0000256" key="11">
    <source>
        <dbReference type="ARBA" id="ARBA00023204"/>
    </source>
</evidence>
<comment type="function">
    <text evidence="12">Degrades single-stranded DNA (ssDNA) in a highly processive manner. Also functions as a DNA deoxyribophosphodiesterase that releases deoxyribose-phosphate moieties following the cleavage of DNA at an apurinic/apyrimidinic (AP) site by either an AP endonuclease or AP lyase.</text>
</comment>
<dbReference type="GO" id="GO:0046872">
    <property type="term" value="F:metal ion binding"/>
    <property type="evidence" value="ECO:0007669"/>
    <property type="project" value="UniProtKB-KW"/>
</dbReference>
<name>A0A451D7I2_9GAMM</name>
<evidence type="ECO:0000313" key="20">
    <source>
        <dbReference type="Proteomes" id="UP000294441"/>
    </source>
</evidence>
<evidence type="ECO:0000259" key="17">
    <source>
        <dbReference type="PROSITE" id="PS51784"/>
    </source>
</evidence>
<dbReference type="InterPro" id="IPR036397">
    <property type="entry name" value="RNaseH_sf"/>
</dbReference>
<keyword evidence="5 16" id="KW-0479">Metal-binding</keyword>
<evidence type="ECO:0000256" key="14">
    <source>
        <dbReference type="PIRNR" id="PIRNR000977"/>
    </source>
</evidence>